<proteinExistence type="predicted"/>
<evidence type="ECO:0000256" key="3">
    <source>
        <dbReference type="ARBA" id="ARBA00023212"/>
    </source>
</evidence>
<dbReference type="InterPro" id="IPR000299">
    <property type="entry name" value="FERM_domain"/>
</dbReference>
<dbReference type="SUPFAM" id="SSF54236">
    <property type="entry name" value="Ubiquitin-like"/>
    <property type="match status" value="1"/>
</dbReference>
<sequence length="106" mass="12232">PAQEDLKEDPDFETKEGEGLEESSKIEVKEESPESKAERELKASQKSIRKHRNMHCKVSLLDDTVYECVVEKHAKGQDLLKRVCEHLNLLEEDYFGLAIWDNTTSK</sequence>
<dbReference type="Proteomes" id="UP001266305">
    <property type="component" value="Unassembled WGS sequence"/>
</dbReference>
<dbReference type="PANTHER" id="PTHR23280:SF12">
    <property type="entry name" value="PROTEIN 4.1"/>
    <property type="match status" value="1"/>
</dbReference>
<evidence type="ECO:0000256" key="2">
    <source>
        <dbReference type="ARBA" id="ARBA00022490"/>
    </source>
</evidence>
<organism evidence="6 7">
    <name type="scientific">Saguinus oedipus</name>
    <name type="common">Cotton-top tamarin</name>
    <name type="synonym">Oedipomidas oedipus</name>
    <dbReference type="NCBI Taxonomy" id="9490"/>
    <lineage>
        <taxon>Eukaryota</taxon>
        <taxon>Metazoa</taxon>
        <taxon>Chordata</taxon>
        <taxon>Craniata</taxon>
        <taxon>Vertebrata</taxon>
        <taxon>Euteleostomi</taxon>
        <taxon>Mammalia</taxon>
        <taxon>Eutheria</taxon>
        <taxon>Euarchontoglires</taxon>
        <taxon>Primates</taxon>
        <taxon>Haplorrhini</taxon>
        <taxon>Platyrrhini</taxon>
        <taxon>Cebidae</taxon>
        <taxon>Callitrichinae</taxon>
        <taxon>Saguinus</taxon>
    </lineage>
</organism>
<dbReference type="Gene3D" id="3.10.20.90">
    <property type="entry name" value="Phosphatidylinositol 3-kinase Catalytic Subunit, Chain A, domain 1"/>
    <property type="match status" value="1"/>
</dbReference>
<dbReference type="PROSITE" id="PS50057">
    <property type="entry name" value="FERM_3"/>
    <property type="match status" value="1"/>
</dbReference>
<dbReference type="Pfam" id="PF09379">
    <property type="entry name" value="FERM_N"/>
    <property type="match status" value="1"/>
</dbReference>
<reference evidence="6 7" key="1">
    <citation type="submission" date="2023-05" db="EMBL/GenBank/DDBJ databases">
        <title>B98-5 Cell Line De Novo Hybrid Assembly: An Optical Mapping Approach.</title>
        <authorList>
            <person name="Kananen K."/>
            <person name="Auerbach J.A."/>
            <person name="Kautto E."/>
            <person name="Blachly J.S."/>
        </authorList>
    </citation>
    <scope>NUCLEOTIDE SEQUENCE [LARGE SCALE GENOMIC DNA]</scope>
    <source>
        <strain evidence="6">B95-8</strain>
        <tissue evidence="6">Cell line</tissue>
    </source>
</reference>
<evidence type="ECO:0000259" key="5">
    <source>
        <dbReference type="PROSITE" id="PS50057"/>
    </source>
</evidence>
<dbReference type="InterPro" id="IPR029071">
    <property type="entry name" value="Ubiquitin-like_domsf"/>
</dbReference>
<evidence type="ECO:0000313" key="7">
    <source>
        <dbReference type="Proteomes" id="UP001266305"/>
    </source>
</evidence>
<feature type="region of interest" description="Disordered" evidence="4">
    <location>
        <begin position="1"/>
        <end position="48"/>
    </location>
</feature>
<feature type="non-terminal residue" evidence="6">
    <location>
        <position position="1"/>
    </location>
</feature>
<feature type="compositionally biased region" description="Acidic residues" evidence="4">
    <location>
        <begin position="1"/>
        <end position="11"/>
    </location>
</feature>
<dbReference type="PANTHER" id="PTHR23280">
    <property type="entry name" value="4.1 G PROTEIN"/>
    <property type="match status" value="1"/>
</dbReference>
<evidence type="ECO:0000256" key="4">
    <source>
        <dbReference type="SAM" id="MobiDB-lite"/>
    </source>
</evidence>
<dbReference type="InterPro" id="IPR018979">
    <property type="entry name" value="FERM_N"/>
</dbReference>
<keyword evidence="7" id="KW-1185">Reference proteome</keyword>
<comment type="subcellular location">
    <subcellularLocation>
        <location evidence="1">Cytoplasm</location>
        <location evidence="1">Cytoskeleton</location>
    </subcellularLocation>
</comment>
<keyword evidence="2" id="KW-0963">Cytoplasm</keyword>
<keyword evidence="3" id="KW-0206">Cytoskeleton</keyword>
<protein>
    <submittedName>
        <fullName evidence="6">Protein 4.1</fullName>
    </submittedName>
</protein>
<dbReference type="EMBL" id="JASSZA010000007">
    <property type="protein sequence ID" value="KAK2106311.1"/>
    <property type="molecule type" value="Genomic_DNA"/>
</dbReference>
<name>A0ABQ9VAX6_SAGOE</name>
<feature type="domain" description="FERM" evidence="5">
    <location>
        <begin position="54"/>
        <end position="106"/>
    </location>
</feature>
<accession>A0ABQ9VAX6</accession>
<feature type="non-terminal residue" evidence="6">
    <location>
        <position position="106"/>
    </location>
</feature>
<feature type="compositionally biased region" description="Basic and acidic residues" evidence="4">
    <location>
        <begin position="12"/>
        <end position="43"/>
    </location>
</feature>
<evidence type="ECO:0000313" key="6">
    <source>
        <dbReference type="EMBL" id="KAK2106311.1"/>
    </source>
</evidence>
<gene>
    <name evidence="6" type="primary">EPB41_2</name>
    <name evidence="6" type="ORF">P7K49_015825</name>
</gene>
<evidence type="ECO:0000256" key="1">
    <source>
        <dbReference type="ARBA" id="ARBA00004245"/>
    </source>
</evidence>
<comment type="caution">
    <text evidence="6">The sequence shown here is derived from an EMBL/GenBank/DDBJ whole genome shotgun (WGS) entry which is preliminary data.</text>
</comment>